<dbReference type="InterPro" id="IPR025718">
    <property type="entry name" value="SAP30_Sin3-bd"/>
</dbReference>
<keyword evidence="9" id="KW-1185">Reference proteome</keyword>
<evidence type="ECO:0000256" key="6">
    <source>
        <dbReference type="ARBA" id="ARBA00023242"/>
    </source>
</evidence>
<gene>
    <name evidence="8" type="ORF">B9G98_02711</name>
</gene>
<dbReference type="Proteomes" id="UP000238350">
    <property type="component" value="Unassembled WGS sequence"/>
</dbReference>
<dbReference type="AlphaFoldDB" id="A0A2T0FJB5"/>
<evidence type="ECO:0000256" key="1">
    <source>
        <dbReference type="ARBA" id="ARBA00004123"/>
    </source>
</evidence>
<dbReference type="PANTHER" id="PTHR13286">
    <property type="entry name" value="SAP30"/>
    <property type="match status" value="1"/>
</dbReference>
<dbReference type="RefSeq" id="XP_024665036.1">
    <property type="nucleotide sequence ID" value="XM_024809268.1"/>
</dbReference>
<comment type="similarity">
    <text evidence="2">Belongs to the SAP30 family.</text>
</comment>
<dbReference type="InterPro" id="IPR024145">
    <property type="entry name" value="His_deAcase_SAP30/SAP30L"/>
</dbReference>
<name>A0A2T0FJB5_9ASCO</name>
<organism evidence="8 9">
    <name type="scientific">Wickerhamiella sorbophila</name>
    <dbReference type="NCBI Taxonomy" id="45607"/>
    <lineage>
        <taxon>Eukaryota</taxon>
        <taxon>Fungi</taxon>
        <taxon>Dikarya</taxon>
        <taxon>Ascomycota</taxon>
        <taxon>Saccharomycotina</taxon>
        <taxon>Dipodascomycetes</taxon>
        <taxon>Dipodascales</taxon>
        <taxon>Trichomonascaceae</taxon>
        <taxon>Wickerhamiella</taxon>
    </lineage>
</organism>
<dbReference type="STRING" id="45607.A0A2T0FJB5"/>
<evidence type="ECO:0000259" key="7">
    <source>
        <dbReference type="Pfam" id="PF13867"/>
    </source>
</evidence>
<keyword evidence="3" id="KW-0678">Repressor</keyword>
<evidence type="ECO:0000313" key="9">
    <source>
        <dbReference type="Proteomes" id="UP000238350"/>
    </source>
</evidence>
<comment type="caution">
    <text evidence="8">The sequence shown here is derived from an EMBL/GenBank/DDBJ whole genome shotgun (WGS) entry which is preliminary data.</text>
</comment>
<accession>A0A2T0FJB5</accession>
<reference evidence="8 9" key="1">
    <citation type="submission" date="2017-04" db="EMBL/GenBank/DDBJ databases">
        <title>Genome sequencing of [Candida] sorbophila.</title>
        <authorList>
            <person name="Ahn J.O."/>
        </authorList>
    </citation>
    <scope>NUCLEOTIDE SEQUENCE [LARGE SCALE GENOMIC DNA]</scope>
    <source>
        <strain evidence="8 9">DS02</strain>
    </source>
</reference>
<comment type="subcellular location">
    <subcellularLocation>
        <location evidence="1">Nucleus</location>
    </subcellularLocation>
</comment>
<dbReference type="GeneID" id="36516459"/>
<evidence type="ECO:0000256" key="2">
    <source>
        <dbReference type="ARBA" id="ARBA00006283"/>
    </source>
</evidence>
<protein>
    <submittedName>
        <fullName evidence="8">Transcriptional regulatory protein SAP30</fullName>
    </submittedName>
</protein>
<keyword evidence="5" id="KW-0804">Transcription</keyword>
<sequence>MANKPRSKRAAIMSAAEPQEQEILEDPVNFEALPLASLRKYRRRYNLPEPCPMTCEGFMLGGSVGKRTWSSKHSHRGTRNELTKAIKDHFAAEPIKETDTIVNFVYAVKHKDDVFKLNF</sequence>
<keyword evidence="6" id="KW-0539">Nucleus</keyword>
<keyword evidence="4" id="KW-0805">Transcription regulation</keyword>
<evidence type="ECO:0000256" key="5">
    <source>
        <dbReference type="ARBA" id="ARBA00023163"/>
    </source>
</evidence>
<dbReference type="Pfam" id="PF13867">
    <property type="entry name" value="SAP30_Sin3_bdg"/>
    <property type="match status" value="1"/>
</dbReference>
<dbReference type="Gene3D" id="6.10.160.20">
    <property type="match status" value="1"/>
</dbReference>
<evidence type="ECO:0000256" key="4">
    <source>
        <dbReference type="ARBA" id="ARBA00023015"/>
    </source>
</evidence>
<proteinExistence type="inferred from homology"/>
<evidence type="ECO:0000256" key="3">
    <source>
        <dbReference type="ARBA" id="ARBA00022491"/>
    </source>
</evidence>
<evidence type="ECO:0000313" key="8">
    <source>
        <dbReference type="EMBL" id="PRT55091.1"/>
    </source>
</evidence>
<feature type="domain" description="Histone deacetylase complex subunit SAP30 Sin3 binding" evidence="7">
    <location>
        <begin position="73"/>
        <end position="109"/>
    </location>
</feature>
<dbReference type="InterPro" id="IPR038291">
    <property type="entry name" value="SAP30_C_sf"/>
</dbReference>
<dbReference type="GO" id="GO:0005634">
    <property type="term" value="C:nucleus"/>
    <property type="evidence" value="ECO:0007669"/>
    <property type="project" value="UniProtKB-SubCell"/>
</dbReference>
<dbReference type="OrthoDB" id="510958at2759"/>
<dbReference type="EMBL" id="NDIQ01000021">
    <property type="protein sequence ID" value="PRT55091.1"/>
    <property type="molecule type" value="Genomic_DNA"/>
</dbReference>